<evidence type="ECO:0000256" key="3">
    <source>
        <dbReference type="ARBA" id="ARBA00022598"/>
    </source>
</evidence>
<feature type="region of interest" description="Disordered" evidence="9">
    <location>
        <begin position="1"/>
        <end position="50"/>
    </location>
</feature>
<dbReference type="GO" id="GO:0006099">
    <property type="term" value="P:tricarboxylic acid cycle"/>
    <property type="evidence" value="ECO:0007669"/>
    <property type="project" value="UniProtKB-UniRule"/>
</dbReference>
<protein>
    <recommendedName>
        <fullName evidence="7">Succinate--CoA ligase [ADP/GDP-forming] subunit alpha, mitochondrial</fullName>
        <ecNumber evidence="7">6.2.1.4</ecNumber>
        <ecNumber evidence="7">6.2.1.5</ecNumber>
    </recommendedName>
    <alternativeName>
        <fullName evidence="7">Succinyl-CoA synthetase subunit alpha</fullName>
        <shortName evidence="7">SCS-alpha</shortName>
    </alternativeName>
</protein>
<evidence type="ECO:0000256" key="4">
    <source>
        <dbReference type="ARBA" id="ARBA00022741"/>
    </source>
</evidence>
<dbReference type="PANTHER" id="PTHR11117:SF2">
    <property type="entry name" value="SUCCINATE--COA LIGASE [ADP_GDP-FORMING] SUBUNIT ALPHA, MITOCHONDRIAL"/>
    <property type="match status" value="1"/>
</dbReference>
<feature type="compositionally biased region" description="Basic and acidic residues" evidence="9">
    <location>
        <begin position="18"/>
        <end position="31"/>
    </location>
</feature>
<evidence type="ECO:0000256" key="7">
    <source>
        <dbReference type="HAMAP-Rule" id="MF_03222"/>
    </source>
</evidence>
<dbReference type="GO" id="GO:0000166">
    <property type="term" value="F:nucleotide binding"/>
    <property type="evidence" value="ECO:0007669"/>
    <property type="project" value="UniProtKB-KW"/>
</dbReference>
<dbReference type="EC" id="6.2.1.4" evidence="7"/>
<dbReference type="GO" id="GO:0009361">
    <property type="term" value="C:succinate-CoA ligase complex (ADP-forming)"/>
    <property type="evidence" value="ECO:0007669"/>
    <property type="project" value="TreeGrafter"/>
</dbReference>
<dbReference type="Gene3D" id="3.40.50.720">
    <property type="entry name" value="NAD(P)-binding Rossmann-like Domain"/>
    <property type="match status" value="1"/>
</dbReference>
<evidence type="ECO:0000313" key="11">
    <source>
        <dbReference type="EMBL" id="KAK1332912.1"/>
    </source>
</evidence>
<feature type="compositionally biased region" description="Basic and acidic residues" evidence="9">
    <location>
        <begin position="120"/>
        <end position="129"/>
    </location>
</feature>
<dbReference type="FunFam" id="3.40.50.720:FF:000002">
    <property type="entry name" value="Succinate--CoA ligase [ADP-forming] subunit alpha"/>
    <property type="match status" value="1"/>
</dbReference>
<name>A0AA40LHW7_CNENI</name>
<dbReference type="EMBL" id="JAULJE010000017">
    <property type="protein sequence ID" value="KAK1332912.1"/>
    <property type="molecule type" value="Genomic_DNA"/>
</dbReference>
<evidence type="ECO:0000256" key="9">
    <source>
        <dbReference type="SAM" id="MobiDB-lite"/>
    </source>
</evidence>
<dbReference type="InterPro" id="IPR005810">
    <property type="entry name" value="CoA_lig_alpha"/>
</dbReference>
<dbReference type="InterPro" id="IPR036291">
    <property type="entry name" value="NAD(P)-bd_dom_sf"/>
</dbReference>
<comment type="pathway">
    <text evidence="1 7">Carbohydrate metabolism; tricarboxylic acid cycle; succinate from succinyl-CoA (ligase route): step 1/1.</text>
</comment>
<proteinExistence type="inferred from homology"/>
<feature type="binding site" evidence="7">
    <location>
        <begin position="263"/>
        <end position="265"/>
    </location>
    <ligand>
        <name>CoA</name>
        <dbReference type="ChEBI" id="CHEBI:57287"/>
    </ligand>
</feature>
<dbReference type="Proteomes" id="UP001177744">
    <property type="component" value="Unassembled WGS sequence"/>
</dbReference>
<evidence type="ECO:0000256" key="2">
    <source>
        <dbReference type="ARBA" id="ARBA00022532"/>
    </source>
</evidence>
<dbReference type="GO" id="GO:0004775">
    <property type="term" value="F:succinate-CoA ligase (ADP-forming) activity"/>
    <property type="evidence" value="ECO:0007669"/>
    <property type="project" value="UniProtKB-UniRule"/>
</dbReference>
<comment type="catalytic activity">
    <reaction evidence="7">
        <text>GTP + succinate + CoA = succinyl-CoA + GDP + phosphate</text>
        <dbReference type="Rhea" id="RHEA:22120"/>
        <dbReference type="ChEBI" id="CHEBI:30031"/>
        <dbReference type="ChEBI" id="CHEBI:37565"/>
        <dbReference type="ChEBI" id="CHEBI:43474"/>
        <dbReference type="ChEBI" id="CHEBI:57287"/>
        <dbReference type="ChEBI" id="CHEBI:57292"/>
        <dbReference type="ChEBI" id="CHEBI:58189"/>
        <dbReference type="EC" id="6.2.1.4"/>
    </reaction>
</comment>
<reference evidence="11" key="1">
    <citation type="submission" date="2023-06" db="EMBL/GenBank/DDBJ databases">
        <title>Reference genome for the Northern bat (Eptesicus nilssonii), a most northern bat species.</title>
        <authorList>
            <person name="Laine V.N."/>
            <person name="Pulliainen A.T."/>
            <person name="Lilley T.M."/>
        </authorList>
    </citation>
    <scope>NUCLEOTIDE SEQUENCE</scope>
    <source>
        <strain evidence="11">BLF_Eptnil</strain>
        <tissue evidence="11">Kidney</tissue>
    </source>
</reference>
<feature type="region of interest" description="Disordered" evidence="9">
    <location>
        <begin position="109"/>
        <end position="133"/>
    </location>
</feature>
<feature type="binding site" evidence="7">
    <location>
        <position position="327"/>
    </location>
    <ligand>
        <name>substrate</name>
        <note>ligand shared with subunit beta</note>
    </ligand>
</feature>
<comment type="catalytic activity">
    <reaction evidence="7">
        <text>succinate + ATP + CoA = succinyl-CoA + ADP + phosphate</text>
        <dbReference type="Rhea" id="RHEA:17661"/>
        <dbReference type="ChEBI" id="CHEBI:30031"/>
        <dbReference type="ChEBI" id="CHEBI:30616"/>
        <dbReference type="ChEBI" id="CHEBI:43474"/>
        <dbReference type="ChEBI" id="CHEBI:57287"/>
        <dbReference type="ChEBI" id="CHEBI:57292"/>
        <dbReference type="ChEBI" id="CHEBI:456216"/>
        <dbReference type="EC" id="6.2.1.5"/>
    </reaction>
</comment>
<evidence type="ECO:0000256" key="8">
    <source>
        <dbReference type="RuleBase" id="RU000677"/>
    </source>
</evidence>
<feature type="binding site" evidence="7">
    <location>
        <position position="210"/>
    </location>
    <ligand>
        <name>CoA</name>
        <dbReference type="ChEBI" id="CHEBI:57287"/>
    </ligand>
</feature>
<dbReference type="SMART" id="SM00881">
    <property type="entry name" value="CoA_binding"/>
    <property type="match status" value="1"/>
</dbReference>
<dbReference type="PRINTS" id="PR01798">
    <property type="entry name" value="SCOASYNTHASE"/>
</dbReference>
<dbReference type="EC" id="6.2.1.5" evidence="7"/>
<dbReference type="InterPro" id="IPR016102">
    <property type="entry name" value="Succinyl-CoA_synth-like"/>
</dbReference>
<sequence>MVGVSDMSLAAGGSGSTADHDGPRRERDRGGMVEQAAASDRSRGPASVIGGDRSRAAAAAAAAAATMASGSSGLAAARLLSRSFLCESGRDFLLQPRELLARTARVVLQTAPGPPGPDSARAREPRESGRTSGTLWGAGNLAGYVGGAGTLWVQQNGIRHCAYLASRKHLYVDKNTKVICQGFTGKQGTFHSQQALEYGTKLVGGTTPGKGGKTHLGLPVFNTVKEAKAQTGATASVIYVPPPFAAAAIDEAVEAEMPLVVCITEGIPQQDMVRVKHKILRQGKTRLIGPNCPGVINPGECKIGIMPGHIHKKGRIGIVSRSGTLTYEAVHQTTQVGLGQSLCIGIGGDPFNGTDFIDCLEVFLNDPATEGIILIGEIGGNAEENAAEFLKQHNSGPKAKPVVSFIAGLTAPPGRRMGHAGAIIAGGKGGAKEKISALQSAGVVVSMSPAQLGNTIYKVSCSHRPWSGPMRHPETMAFNSLCVLMSCTGKTRNDVLIKSFLFKLTLGICSFEFEKRKML</sequence>
<keyword evidence="7" id="KW-0496">Mitochondrion</keyword>
<dbReference type="SUPFAM" id="SSF52210">
    <property type="entry name" value="Succinyl-CoA synthetase domains"/>
    <property type="match status" value="1"/>
</dbReference>
<organism evidence="11 12">
    <name type="scientific">Cnephaeus nilssonii</name>
    <name type="common">Northern bat</name>
    <name type="synonym">Eptesicus nilssonii</name>
    <dbReference type="NCBI Taxonomy" id="3371016"/>
    <lineage>
        <taxon>Eukaryota</taxon>
        <taxon>Metazoa</taxon>
        <taxon>Chordata</taxon>
        <taxon>Craniata</taxon>
        <taxon>Vertebrata</taxon>
        <taxon>Euteleostomi</taxon>
        <taxon>Mammalia</taxon>
        <taxon>Eutheria</taxon>
        <taxon>Laurasiatheria</taxon>
        <taxon>Chiroptera</taxon>
        <taxon>Yangochiroptera</taxon>
        <taxon>Vespertilionidae</taxon>
        <taxon>Cnephaeus</taxon>
    </lineage>
</organism>
<dbReference type="GO" id="GO:0045244">
    <property type="term" value="C:succinate-CoA ligase complex (GDP-forming)"/>
    <property type="evidence" value="ECO:0007669"/>
    <property type="project" value="UniProtKB-ARBA"/>
</dbReference>
<dbReference type="InterPro" id="IPR003781">
    <property type="entry name" value="CoA-bd"/>
</dbReference>
<dbReference type="NCBIfam" id="TIGR01019">
    <property type="entry name" value="sucCoAalpha"/>
    <property type="match status" value="1"/>
</dbReference>
<comment type="similarity">
    <text evidence="7 8">Belongs to the succinate/malate CoA ligase alpha subunit family.</text>
</comment>
<dbReference type="PROSITE" id="PS01216">
    <property type="entry name" value="SUCCINYL_COA_LIG_1"/>
    <property type="match status" value="1"/>
</dbReference>
<feature type="active site" description="Tele-phosphohistidine intermediate" evidence="7">
    <location>
        <position position="419"/>
    </location>
</feature>
<comment type="subunit">
    <text evidence="6 7">Heterodimer of an alpha and a beta subunit. Different beta subunits determine nucleotide specificity. Together with the ATP-specific beta subunit SUCLA2, forms an ADP-forming succinyl-CoA synthetase (A-SCS). Together with the GTP-specific beta subunit SUCLG2 forms a GDP-forming succinyl-CoA synthetase (G-SCS).</text>
</comment>
<dbReference type="InterPro" id="IPR017440">
    <property type="entry name" value="Cit_synth/succinyl-CoA_lig_AS"/>
</dbReference>
<keyword evidence="12" id="KW-1185">Reference proteome</keyword>
<evidence type="ECO:0000256" key="6">
    <source>
        <dbReference type="ARBA" id="ARBA00061754"/>
    </source>
</evidence>
<comment type="subcellular location">
    <subcellularLocation>
        <location evidence="7">Mitochondrion</location>
    </subcellularLocation>
</comment>
<dbReference type="GO" id="GO:0005739">
    <property type="term" value="C:mitochondrion"/>
    <property type="evidence" value="ECO:0007669"/>
    <property type="project" value="UniProtKB-SubCell"/>
</dbReference>
<evidence type="ECO:0000259" key="10">
    <source>
        <dbReference type="SMART" id="SM00881"/>
    </source>
</evidence>
<dbReference type="InterPro" id="IPR033847">
    <property type="entry name" value="Citrt_syn/SCS-alpha_CS"/>
</dbReference>
<feature type="binding site" evidence="7">
    <location>
        <begin position="184"/>
        <end position="187"/>
    </location>
    <ligand>
        <name>CoA</name>
        <dbReference type="ChEBI" id="CHEBI:57287"/>
    </ligand>
</feature>
<dbReference type="Pfam" id="PF02629">
    <property type="entry name" value="CoA_binding"/>
    <property type="match status" value="1"/>
</dbReference>
<dbReference type="NCBIfam" id="NF004230">
    <property type="entry name" value="PRK05678.1"/>
    <property type="match status" value="1"/>
</dbReference>
<dbReference type="Pfam" id="PF00549">
    <property type="entry name" value="Ligase_CoA"/>
    <property type="match status" value="1"/>
</dbReference>
<dbReference type="SUPFAM" id="SSF51735">
    <property type="entry name" value="NAD(P)-binding Rossmann-fold domains"/>
    <property type="match status" value="1"/>
</dbReference>
<dbReference type="FunFam" id="3.40.50.261:FF:000005">
    <property type="entry name" value="Succinate--CoA ligase [ADP-forming] subunit alpha, mitochondrial"/>
    <property type="match status" value="1"/>
</dbReference>
<dbReference type="PROSITE" id="PS00399">
    <property type="entry name" value="SUCCINYL_COA_LIG_2"/>
    <property type="match status" value="1"/>
</dbReference>
<keyword evidence="4 7" id="KW-0547">Nucleotide-binding</keyword>
<feature type="domain" description="CoA-binding" evidence="10">
    <location>
        <begin position="171"/>
        <end position="267"/>
    </location>
</feature>
<dbReference type="Gene3D" id="3.40.50.261">
    <property type="entry name" value="Succinyl-CoA synthetase domains"/>
    <property type="match status" value="1"/>
</dbReference>
<evidence type="ECO:0000256" key="1">
    <source>
        <dbReference type="ARBA" id="ARBA00005064"/>
    </source>
</evidence>
<evidence type="ECO:0000256" key="5">
    <source>
        <dbReference type="ARBA" id="ARBA00054246"/>
    </source>
</evidence>
<dbReference type="AlphaFoldDB" id="A0AA40LHW7"/>
<dbReference type="InterPro" id="IPR005811">
    <property type="entry name" value="SUCC_ACL_C"/>
</dbReference>
<keyword evidence="3 7" id="KW-0436">Ligase</keyword>
<dbReference type="PANTHER" id="PTHR11117">
    <property type="entry name" value="SUCCINYL-COA LIGASE SUBUNIT ALPHA"/>
    <property type="match status" value="1"/>
</dbReference>
<gene>
    <name evidence="7" type="primary">SUCLG1</name>
    <name evidence="11" type="ORF">QTO34_006443</name>
</gene>
<dbReference type="HAMAP" id="MF_01988">
    <property type="entry name" value="Succ_CoA_alpha"/>
    <property type="match status" value="1"/>
</dbReference>
<comment type="function">
    <text evidence="5 7">Succinyl-CoA synthetase functions in the citric acid cycle (TCA), coupling the hydrolysis of succinyl-CoA to the synthesis of either ATP or GTP and thus represents the only step of substrate-level phosphorylation in the TCA. The alpha subunit of the enzyme binds the substrates coenzyme A and phosphate, while succinate binding and specificity for either ATP or GTP is provided by different beta subunits.</text>
</comment>
<accession>A0AA40LHW7</accession>
<comment type="caution">
    <text evidence="11">The sequence shown here is derived from an EMBL/GenBank/DDBJ whole genome shotgun (WGS) entry which is preliminary data.</text>
</comment>
<keyword evidence="2 7" id="KW-0816">Tricarboxylic acid cycle</keyword>
<evidence type="ECO:0000313" key="12">
    <source>
        <dbReference type="Proteomes" id="UP001177744"/>
    </source>
</evidence>
<dbReference type="GO" id="GO:0004776">
    <property type="term" value="F:succinate-CoA ligase (GDP-forming) activity"/>
    <property type="evidence" value="ECO:0007669"/>
    <property type="project" value="UniProtKB-EC"/>
</dbReference>